<reference evidence="1" key="1">
    <citation type="submission" date="2017-04" db="EMBL/GenBank/DDBJ databases">
        <authorList>
            <person name="Varghese N."/>
            <person name="Submissions S."/>
        </authorList>
    </citation>
    <scope>NUCLEOTIDE SEQUENCE</scope>
    <source>
        <strain evidence="1">WTE2008</strain>
    </source>
</reference>
<gene>
    <name evidence="1" type="ORF">SAMN06297397_2790</name>
</gene>
<name>A0AC61PPN2_9FIRM</name>
<keyword evidence="2" id="KW-1185">Reference proteome</keyword>
<protein>
    <submittedName>
        <fullName evidence="1">Transcriptional attenuator, LytR family</fullName>
    </submittedName>
</protein>
<proteinExistence type="predicted"/>
<dbReference type="Proteomes" id="UP000192328">
    <property type="component" value="Unassembled WGS sequence"/>
</dbReference>
<evidence type="ECO:0000313" key="2">
    <source>
        <dbReference type="Proteomes" id="UP000192328"/>
    </source>
</evidence>
<accession>A0AC61PPN2</accession>
<organism evidence="1 2">
    <name type="scientific">Aristaeella lactis</name>
    <dbReference type="NCBI Taxonomy" id="3046383"/>
    <lineage>
        <taxon>Bacteria</taxon>
        <taxon>Bacillati</taxon>
        <taxon>Bacillota</taxon>
        <taxon>Clostridia</taxon>
        <taxon>Eubacteriales</taxon>
        <taxon>Aristaeellaceae</taxon>
        <taxon>Aristaeella</taxon>
    </lineage>
</organism>
<dbReference type="EMBL" id="FWXZ01000007">
    <property type="protein sequence ID" value="SMC83204.1"/>
    <property type="molecule type" value="Genomic_DNA"/>
</dbReference>
<comment type="caution">
    <text evidence="1">The sequence shown here is derived from an EMBL/GenBank/DDBJ whole genome shotgun (WGS) entry which is preliminary data.</text>
</comment>
<sequence>MDNHRKTVLLRAVIILLIAGAALAALIGLTDRSWSDRYQLRENRETGNQAFMDEGIVEWNGERYRKKPALTLILLGGIDKDGTEAASPRVNYRNGGQADFLMLLAIDHGEKKIHQLQIDRDTMAQVTVLGVYGNETGTRELQICLAHSFGANPEDNARYTVRAVRTLLDGLEIDGYYMVDYSAVPALTDVLDGISVKIPDDMTAVNPEWYKGHTITLTGKEAETFVRTRKTVGSGTNAERMERQAVYMRSVIDRIHQKLSEDQDFASELVSAFHSAAVTDMTDQRLMEEISKARTYEVLPVDRLPGSYTQDESGFIEFYPEGDSVTEWIMNHLYSVR</sequence>
<evidence type="ECO:0000313" key="1">
    <source>
        <dbReference type="EMBL" id="SMC83204.1"/>
    </source>
</evidence>